<evidence type="ECO:0000256" key="5">
    <source>
        <dbReference type="SAM" id="SignalP"/>
    </source>
</evidence>
<evidence type="ECO:0000313" key="8">
    <source>
        <dbReference type="Proteomes" id="UP001162741"/>
    </source>
</evidence>
<evidence type="ECO:0000256" key="3">
    <source>
        <dbReference type="ARBA" id="ARBA00023157"/>
    </source>
</evidence>
<keyword evidence="8" id="KW-1185">Reference proteome</keyword>
<gene>
    <name evidence="7" type="ORF">MKQ68_11235</name>
</gene>
<dbReference type="InterPro" id="IPR036249">
    <property type="entry name" value="Thioredoxin-like_sf"/>
</dbReference>
<keyword evidence="4" id="KW-0676">Redox-active center</keyword>
<dbReference type="InterPro" id="IPR025380">
    <property type="entry name" value="DUF4369"/>
</dbReference>
<dbReference type="Pfam" id="PF14289">
    <property type="entry name" value="DUF4369"/>
    <property type="match status" value="1"/>
</dbReference>
<dbReference type="InterPro" id="IPR017937">
    <property type="entry name" value="Thioredoxin_CS"/>
</dbReference>
<dbReference type="Proteomes" id="UP001162741">
    <property type="component" value="Chromosome"/>
</dbReference>
<keyword evidence="2" id="KW-0201">Cytochrome c-type biogenesis</keyword>
<reference evidence="7" key="1">
    <citation type="submission" date="2022-10" db="EMBL/GenBank/DDBJ databases">
        <title>Chitinophaga sp. nov., isolated from soil.</title>
        <authorList>
            <person name="Jeon C.O."/>
        </authorList>
    </citation>
    <scope>NUCLEOTIDE SEQUENCE</scope>
    <source>
        <strain evidence="7">R8</strain>
    </source>
</reference>
<dbReference type="Pfam" id="PF00578">
    <property type="entry name" value="AhpC-TSA"/>
    <property type="match status" value="1"/>
</dbReference>
<protein>
    <submittedName>
        <fullName evidence="7">AhpC/TSA family protein</fullName>
    </submittedName>
</protein>
<organism evidence="7 8">
    <name type="scientific">Chitinophaga horti</name>
    <dbReference type="NCBI Taxonomy" id="2920382"/>
    <lineage>
        <taxon>Bacteria</taxon>
        <taxon>Pseudomonadati</taxon>
        <taxon>Bacteroidota</taxon>
        <taxon>Chitinophagia</taxon>
        <taxon>Chitinophagales</taxon>
        <taxon>Chitinophagaceae</taxon>
        <taxon>Chitinophaga</taxon>
    </lineage>
</organism>
<evidence type="ECO:0000259" key="6">
    <source>
        <dbReference type="PROSITE" id="PS51352"/>
    </source>
</evidence>
<dbReference type="PROSITE" id="PS51352">
    <property type="entry name" value="THIOREDOXIN_2"/>
    <property type="match status" value="1"/>
</dbReference>
<proteinExistence type="predicted"/>
<dbReference type="PROSITE" id="PS00194">
    <property type="entry name" value="THIOREDOXIN_1"/>
    <property type="match status" value="1"/>
</dbReference>
<accession>A0ABY6J7M7</accession>
<keyword evidence="3" id="KW-1015">Disulfide bond</keyword>
<evidence type="ECO:0000256" key="2">
    <source>
        <dbReference type="ARBA" id="ARBA00022748"/>
    </source>
</evidence>
<dbReference type="PANTHER" id="PTHR42852:SF6">
    <property type="entry name" value="THIOL:DISULFIDE INTERCHANGE PROTEIN DSBE"/>
    <property type="match status" value="1"/>
</dbReference>
<feature type="chain" id="PRO_5045465424" evidence="5">
    <location>
        <begin position="22"/>
        <end position="350"/>
    </location>
</feature>
<keyword evidence="5" id="KW-0732">Signal</keyword>
<evidence type="ECO:0000256" key="4">
    <source>
        <dbReference type="ARBA" id="ARBA00023284"/>
    </source>
</evidence>
<dbReference type="CDD" id="cd02966">
    <property type="entry name" value="TlpA_like_family"/>
    <property type="match status" value="1"/>
</dbReference>
<dbReference type="SUPFAM" id="SSF52833">
    <property type="entry name" value="Thioredoxin-like"/>
    <property type="match status" value="1"/>
</dbReference>
<comment type="subcellular location">
    <subcellularLocation>
        <location evidence="1">Cell envelope</location>
    </subcellularLocation>
</comment>
<name>A0ABY6J7M7_9BACT</name>
<evidence type="ECO:0000313" key="7">
    <source>
        <dbReference type="EMBL" id="UYQ95676.1"/>
    </source>
</evidence>
<feature type="signal peptide" evidence="5">
    <location>
        <begin position="1"/>
        <end position="21"/>
    </location>
</feature>
<evidence type="ECO:0000256" key="1">
    <source>
        <dbReference type="ARBA" id="ARBA00004196"/>
    </source>
</evidence>
<dbReference type="InterPro" id="IPR013766">
    <property type="entry name" value="Thioredoxin_domain"/>
</dbReference>
<dbReference type="InterPro" id="IPR000866">
    <property type="entry name" value="AhpC/TSA"/>
</dbReference>
<dbReference type="InterPro" id="IPR050553">
    <property type="entry name" value="Thioredoxin_ResA/DsbE_sf"/>
</dbReference>
<dbReference type="Gene3D" id="3.40.30.10">
    <property type="entry name" value="Glutaredoxin"/>
    <property type="match status" value="1"/>
</dbReference>
<dbReference type="EMBL" id="CP107006">
    <property type="protein sequence ID" value="UYQ95676.1"/>
    <property type="molecule type" value="Genomic_DNA"/>
</dbReference>
<feature type="domain" description="Thioredoxin" evidence="6">
    <location>
        <begin position="212"/>
        <end position="350"/>
    </location>
</feature>
<dbReference type="PANTHER" id="PTHR42852">
    <property type="entry name" value="THIOL:DISULFIDE INTERCHANGE PROTEIN DSBE"/>
    <property type="match status" value="1"/>
</dbReference>
<sequence>MKQLICILAATLLCSSLYAQSYQVSGQLQGLKNDSIYILVRKGNGPADTLRTRATDGKFRFKGKTTGVSQALLVPTSLRSRKSFNMYLEPGTVTLKGHIDSIDYILAAGTPNNTLQTEGRLKEKQQYATLKTLRDEGKTAEAEALFNQIWADKHTVIRQHPNSMVSLMHLWVLQSRVPLDTSLALYAALSPDLQRTDIGRQINDRLAALEKVRVGKQAPAFDAVDLDGKAVNMNTLKGKYVLLDFWASWCVPCRAENPYVVAAYQQYKDKGFTVISVSLDHDRQKWVDAIAKDGLNWQHISELKAQQEPIARLYGVQAIPDNFLISPDGRIVAAKLRGEELKKTLADIIK</sequence>
<dbReference type="RefSeq" id="WP_264283376.1">
    <property type="nucleotide sequence ID" value="NZ_CP107006.1"/>
</dbReference>